<feature type="binding site" evidence="13">
    <location>
        <position position="277"/>
    </location>
    <ligand>
        <name>ATP</name>
        <dbReference type="ChEBI" id="CHEBI:30616"/>
    </ligand>
</feature>
<dbReference type="Proteomes" id="UP000215027">
    <property type="component" value="Chromosome I"/>
</dbReference>
<evidence type="ECO:0000313" key="15">
    <source>
        <dbReference type="EMBL" id="CUS04776.2"/>
    </source>
</evidence>
<dbReference type="InterPro" id="IPR024909">
    <property type="entry name" value="Cys-tRNA/MSH_ligase"/>
</dbReference>
<dbReference type="Gene3D" id="1.20.120.1910">
    <property type="entry name" value="Cysteine-tRNA ligase, C-terminal anti-codon recognition domain"/>
    <property type="match status" value="1"/>
</dbReference>
<accession>A0A160T3Z7</accession>
<evidence type="ECO:0000256" key="5">
    <source>
        <dbReference type="ARBA" id="ARBA00022598"/>
    </source>
</evidence>
<evidence type="ECO:0000256" key="2">
    <source>
        <dbReference type="ARBA" id="ARBA00005594"/>
    </source>
</evidence>
<dbReference type="KEGG" id="pbf:CFX0092_A2898"/>
<keyword evidence="11 13" id="KW-0030">Aminoacyl-tRNA synthetase</keyword>
<feature type="short sequence motif" description="'KMSKS' region" evidence="13">
    <location>
        <begin position="274"/>
        <end position="278"/>
    </location>
</feature>
<keyword evidence="6 13" id="KW-0479">Metal-binding</keyword>
<comment type="cofactor">
    <cofactor evidence="13">
        <name>Zn(2+)</name>
        <dbReference type="ChEBI" id="CHEBI:29105"/>
    </cofactor>
    <text evidence="13">Binds 1 zinc ion per subunit.</text>
</comment>
<comment type="similarity">
    <text evidence="2 13">Belongs to the class-I aminoacyl-tRNA synthetase family.</text>
</comment>
<dbReference type="RefSeq" id="WP_095044065.1">
    <property type="nucleotide sequence ID" value="NZ_LN890655.1"/>
</dbReference>
<evidence type="ECO:0000256" key="11">
    <source>
        <dbReference type="ARBA" id="ARBA00023146"/>
    </source>
</evidence>
<dbReference type="Pfam" id="PF09190">
    <property type="entry name" value="DALR_2"/>
    <property type="match status" value="1"/>
</dbReference>
<dbReference type="SUPFAM" id="SSF47323">
    <property type="entry name" value="Anticodon-binding domain of a subclass of class I aminoacyl-tRNA synthetases"/>
    <property type="match status" value="1"/>
</dbReference>
<dbReference type="GO" id="GO:0008270">
    <property type="term" value="F:zinc ion binding"/>
    <property type="evidence" value="ECO:0007669"/>
    <property type="project" value="UniProtKB-UniRule"/>
</dbReference>
<feature type="binding site" evidence="13">
    <location>
        <position position="242"/>
    </location>
    <ligand>
        <name>Zn(2+)</name>
        <dbReference type="ChEBI" id="CHEBI:29105"/>
    </ligand>
</feature>
<dbReference type="GO" id="GO:0005829">
    <property type="term" value="C:cytosol"/>
    <property type="evidence" value="ECO:0007669"/>
    <property type="project" value="TreeGrafter"/>
</dbReference>
<evidence type="ECO:0000259" key="14">
    <source>
        <dbReference type="SMART" id="SM00840"/>
    </source>
</evidence>
<dbReference type="PANTHER" id="PTHR10890:SF3">
    <property type="entry name" value="CYSTEINE--TRNA LIGASE, CYTOPLASMIC"/>
    <property type="match status" value="1"/>
</dbReference>
<dbReference type="PANTHER" id="PTHR10890">
    <property type="entry name" value="CYSTEINYL-TRNA SYNTHETASE"/>
    <property type="match status" value="1"/>
</dbReference>
<dbReference type="InterPro" id="IPR056411">
    <property type="entry name" value="CysS_C"/>
</dbReference>
<keyword evidence="10 13" id="KW-0648">Protein biosynthesis</keyword>
<gene>
    <name evidence="13 15" type="primary">cysS</name>
    <name evidence="15" type="ORF">CFX0092_A2898</name>
</gene>
<dbReference type="CDD" id="cd00672">
    <property type="entry name" value="CysRS_core"/>
    <property type="match status" value="1"/>
</dbReference>
<evidence type="ECO:0000256" key="1">
    <source>
        <dbReference type="ARBA" id="ARBA00004496"/>
    </source>
</evidence>
<evidence type="ECO:0000256" key="7">
    <source>
        <dbReference type="ARBA" id="ARBA00022741"/>
    </source>
</evidence>
<keyword evidence="4 13" id="KW-0963">Cytoplasm</keyword>
<dbReference type="InterPro" id="IPR009080">
    <property type="entry name" value="tRNAsynth_Ia_anticodon-bd"/>
</dbReference>
<evidence type="ECO:0000256" key="9">
    <source>
        <dbReference type="ARBA" id="ARBA00022840"/>
    </source>
</evidence>
<reference evidence="15" key="1">
    <citation type="submission" date="2016-01" db="EMBL/GenBank/DDBJ databases">
        <authorList>
            <person name="Mcilroy J.S."/>
            <person name="Karst M S."/>
            <person name="Albertsen M."/>
        </authorList>
    </citation>
    <scope>NUCLEOTIDE SEQUENCE</scope>
    <source>
        <strain evidence="15">Cfx-K</strain>
    </source>
</reference>
<sequence length="480" mass="53610">MSLKIYNVLSRQKEEFVPLTPGRVNMYVCGPTVYDYSHIGHGKTYVSFDVVVRYLRFLGYDVLYVQNITDVGHMLDTGEDRILKKARQTSALPMQVAEAYARDYFEDMDALGVRRPDISPRASGHITEQIAMIEHLIAEEHAYVNDGSVYFSVVSYPEYGKLSGRIVEEQEEGARVTVREDKRHPADFALWKKAEPEHILRWPSPWGDGFPGWHIECSAMAAKYLGDTFDIHGGGIDNIFPHNECEIAQSEAAHGATYARYWMLTGSLTLERVKMSKSLGNTLTVKDALARWRPEAIRTFILSGQYSNPVDFSEGAIEAAYKGWQRIWGAVTLTRDQLRQAEAGEISAEAAKILADARAQFIERMDDDFNTPGALAVLQDLTRAVNGLINEGGPQTRGTLAAIDATFRELGGEVLGIVPEGAESGANAEREDGLVRLLIDLRKQARDNKEWATADIIRNRLKELGVVLEDRVDGTIWKLG</sequence>
<dbReference type="HAMAP" id="MF_00041">
    <property type="entry name" value="Cys_tRNA_synth"/>
    <property type="match status" value="1"/>
</dbReference>
<comment type="catalytic activity">
    <reaction evidence="12 13">
        <text>tRNA(Cys) + L-cysteine + ATP = L-cysteinyl-tRNA(Cys) + AMP + diphosphate</text>
        <dbReference type="Rhea" id="RHEA:17773"/>
        <dbReference type="Rhea" id="RHEA-COMP:9661"/>
        <dbReference type="Rhea" id="RHEA-COMP:9679"/>
        <dbReference type="ChEBI" id="CHEBI:30616"/>
        <dbReference type="ChEBI" id="CHEBI:33019"/>
        <dbReference type="ChEBI" id="CHEBI:35235"/>
        <dbReference type="ChEBI" id="CHEBI:78442"/>
        <dbReference type="ChEBI" id="CHEBI:78517"/>
        <dbReference type="ChEBI" id="CHEBI:456215"/>
        <dbReference type="EC" id="6.1.1.16"/>
    </reaction>
</comment>
<dbReference type="OrthoDB" id="9815130at2"/>
<dbReference type="SMART" id="SM00840">
    <property type="entry name" value="DALR_2"/>
    <property type="match status" value="1"/>
</dbReference>
<dbReference type="GO" id="GO:0004817">
    <property type="term" value="F:cysteine-tRNA ligase activity"/>
    <property type="evidence" value="ECO:0007669"/>
    <property type="project" value="UniProtKB-UniRule"/>
</dbReference>
<keyword evidence="9 13" id="KW-0067">ATP-binding</keyword>
<feature type="short sequence motif" description="'HIGH' region" evidence="13">
    <location>
        <begin position="31"/>
        <end position="41"/>
    </location>
</feature>
<evidence type="ECO:0000256" key="8">
    <source>
        <dbReference type="ARBA" id="ARBA00022833"/>
    </source>
</evidence>
<dbReference type="PRINTS" id="PR00983">
    <property type="entry name" value="TRNASYNTHCYS"/>
</dbReference>
<feature type="binding site" evidence="13">
    <location>
        <position position="217"/>
    </location>
    <ligand>
        <name>Zn(2+)</name>
        <dbReference type="ChEBI" id="CHEBI:29105"/>
    </ligand>
</feature>
<evidence type="ECO:0000256" key="12">
    <source>
        <dbReference type="ARBA" id="ARBA00047398"/>
    </source>
</evidence>
<name>A0A160T3Z7_9CHLR</name>
<dbReference type="InterPro" id="IPR015803">
    <property type="entry name" value="Cys-tRNA-ligase"/>
</dbReference>
<dbReference type="GO" id="GO:0005524">
    <property type="term" value="F:ATP binding"/>
    <property type="evidence" value="ECO:0007669"/>
    <property type="project" value="UniProtKB-UniRule"/>
</dbReference>
<dbReference type="Pfam" id="PF23493">
    <property type="entry name" value="CysS_C"/>
    <property type="match status" value="1"/>
</dbReference>
<evidence type="ECO:0000256" key="4">
    <source>
        <dbReference type="ARBA" id="ARBA00022490"/>
    </source>
</evidence>
<proteinExistence type="inferred from homology"/>
<keyword evidence="8 13" id="KW-0862">Zinc</keyword>
<dbReference type="InterPro" id="IPR014729">
    <property type="entry name" value="Rossmann-like_a/b/a_fold"/>
</dbReference>
<evidence type="ECO:0000256" key="6">
    <source>
        <dbReference type="ARBA" id="ARBA00022723"/>
    </source>
</evidence>
<protein>
    <recommendedName>
        <fullName evidence="13">Cysteine--tRNA ligase</fullName>
        <ecNumber evidence="13">6.1.1.16</ecNumber>
    </recommendedName>
    <alternativeName>
        <fullName evidence="13">Cysteinyl-tRNA synthetase</fullName>
        <shortName evidence="13">CysRS</shortName>
    </alternativeName>
</protein>
<feature type="domain" description="Cysteinyl-tRNA synthetase class Ia DALR" evidence="14">
    <location>
        <begin position="360"/>
        <end position="426"/>
    </location>
</feature>
<keyword evidence="5 13" id="KW-0436">Ligase</keyword>
<dbReference type="GO" id="GO:0006423">
    <property type="term" value="P:cysteinyl-tRNA aminoacylation"/>
    <property type="evidence" value="ECO:0007669"/>
    <property type="project" value="UniProtKB-UniRule"/>
</dbReference>
<dbReference type="SUPFAM" id="SSF52374">
    <property type="entry name" value="Nucleotidylyl transferase"/>
    <property type="match status" value="1"/>
</dbReference>
<evidence type="ECO:0000256" key="10">
    <source>
        <dbReference type="ARBA" id="ARBA00022917"/>
    </source>
</evidence>
<dbReference type="InterPro" id="IPR032678">
    <property type="entry name" value="tRNA-synt_1_cat_dom"/>
</dbReference>
<keyword evidence="16" id="KW-1185">Reference proteome</keyword>
<organism evidence="15 16">
    <name type="scientific">Candidatus Promineifilum breve</name>
    <dbReference type="NCBI Taxonomy" id="1806508"/>
    <lineage>
        <taxon>Bacteria</taxon>
        <taxon>Bacillati</taxon>
        <taxon>Chloroflexota</taxon>
        <taxon>Ardenticatenia</taxon>
        <taxon>Candidatus Promineifilales</taxon>
        <taxon>Candidatus Promineifilaceae</taxon>
        <taxon>Candidatus Promineifilum</taxon>
    </lineage>
</organism>
<comment type="subunit">
    <text evidence="3 13">Monomer.</text>
</comment>
<evidence type="ECO:0000256" key="13">
    <source>
        <dbReference type="HAMAP-Rule" id="MF_00041"/>
    </source>
</evidence>
<dbReference type="Gene3D" id="3.40.50.620">
    <property type="entry name" value="HUPs"/>
    <property type="match status" value="1"/>
</dbReference>
<evidence type="ECO:0000313" key="16">
    <source>
        <dbReference type="Proteomes" id="UP000215027"/>
    </source>
</evidence>
<dbReference type="EC" id="6.1.1.16" evidence="13"/>
<dbReference type="NCBIfam" id="TIGR00435">
    <property type="entry name" value="cysS"/>
    <property type="match status" value="1"/>
</dbReference>
<dbReference type="InterPro" id="IPR015273">
    <property type="entry name" value="Cys-tRNA-synt_Ia_DALR"/>
</dbReference>
<dbReference type="EMBL" id="LN890655">
    <property type="protein sequence ID" value="CUS04776.2"/>
    <property type="molecule type" value="Genomic_DNA"/>
</dbReference>
<dbReference type="AlphaFoldDB" id="A0A160T3Z7"/>
<evidence type="ECO:0000256" key="3">
    <source>
        <dbReference type="ARBA" id="ARBA00011245"/>
    </source>
</evidence>
<keyword evidence="7 13" id="KW-0547">Nucleotide-binding</keyword>
<dbReference type="Pfam" id="PF01406">
    <property type="entry name" value="tRNA-synt_1e"/>
    <property type="match status" value="1"/>
</dbReference>
<feature type="binding site" evidence="13">
    <location>
        <position position="246"/>
    </location>
    <ligand>
        <name>Zn(2+)</name>
        <dbReference type="ChEBI" id="CHEBI:29105"/>
    </ligand>
</feature>
<comment type="subcellular location">
    <subcellularLocation>
        <location evidence="1 13">Cytoplasm</location>
    </subcellularLocation>
</comment>
<feature type="binding site" evidence="13">
    <location>
        <position position="29"/>
    </location>
    <ligand>
        <name>Zn(2+)</name>
        <dbReference type="ChEBI" id="CHEBI:29105"/>
    </ligand>
</feature>